<evidence type="ECO:0000313" key="3">
    <source>
        <dbReference type="EMBL" id="MBB6520586.1"/>
    </source>
</evidence>
<dbReference type="InterPro" id="IPR040079">
    <property type="entry name" value="Glutathione_S-Trfase"/>
</dbReference>
<dbReference type="PANTHER" id="PTHR42673:SF21">
    <property type="entry name" value="GLUTATHIONE S-TRANSFERASE YFCF"/>
    <property type="match status" value="1"/>
</dbReference>
<keyword evidence="4" id="KW-1185">Reference proteome</keyword>
<comment type="caution">
    <text evidence="3">The sequence shown here is derived from an EMBL/GenBank/DDBJ whole genome shotgun (WGS) entry which is preliminary data.</text>
</comment>
<dbReference type="GO" id="GO:0016034">
    <property type="term" value="F:maleylacetoacetate isomerase activity"/>
    <property type="evidence" value="ECO:0007669"/>
    <property type="project" value="TreeGrafter"/>
</dbReference>
<gene>
    <name evidence="3" type="ORF">HNR48_000864</name>
</gene>
<reference evidence="3 4" key="1">
    <citation type="submission" date="2020-08" db="EMBL/GenBank/DDBJ databases">
        <title>Genomic Encyclopedia of Type Strains, Phase IV (KMG-IV): sequencing the most valuable type-strain genomes for metagenomic binning, comparative biology and taxonomic classification.</title>
        <authorList>
            <person name="Goeker M."/>
        </authorList>
    </citation>
    <scope>NUCLEOTIDE SEQUENCE [LARGE SCALE GENOMIC DNA]</scope>
    <source>
        <strain evidence="3 4">DSM 22368</strain>
    </source>
</reference>
<evidence type="ECO:0000259" key="1">
    <source>
        <dbReference type="PROSITE" id="PS50404"/>
    </source>
</evidence>
<dbReference type="EMBL" id="JACHHT010000001">
    <property type="protein sequence ID" value="MBB6520586.1"/>
    <property type="molecule type" value="Genomic_DNA"/>
</dbReference>
<dbReference type="Proteomes" id="UP000528457">
    <property type="component" value="Unassembled WGS sequence"/>
</dbReference>
<dbReference type="FunCoup" id="A0A7X0JSJ5">
    <property type="interactions" value="17"/>
</dbReference>
<dbReference type="InterPro" id="IPR036249">
    <property type="entry name" value="Thioredoxin-like_sf"/>
</dbReference>
<name>A0A7X0JSJ5_9GAMM</name>
<organism evidence="3 4">
    <name type="scientific">Pseudoteredinibacter isoporae</name>
    <dbReference type="NCBI Taxonomy" id="570281"/>
    <lineage>
        <taxon>Bacteria</taxon>
        <taxon>Pseudomonadati</taxon>
        <taxon>Pseudomonadota</taxon>
        <taxon>Gammaproteobacteria</taxon>
        <taxon>Cellvibrionales</taxon>
        <taxon>Cellvibrionaceae</taxon>
        <taxon>Pseudoteredinibacter</taxon>
    </lineage>
</organism>
<dbReference type="EC" id="2.5.1.18" evidence="3"/>
<dbReference type="GO" id="GO:0004364">
    <property type="term" value="F:glutathione transferase activity"/>
    <property type="evidence" value="ECO:0007669"/>
    <property type="project" value="UniProtKB-EC"/>
</dbReference>
<evidence type="ECO:0000313" key="4">
    <source>
        <dbReference type="Proteomes" id="UP000528457"/>
    </source>
</evidence>
<feature type="domain" description="GST N-terminal" evidence="1">
    <location>
        <begin position="1"/>
        <end position="78"/>
    </location>
</feature>
<dbReference type="InterPro" id="IPR010987">
    <property type="entry name" value="Glutathione-S-Trfase_C-like"/>
</dbReference>
<dbReference type="SFLD" id="SFLDG00358">
    <property type="entry name" value="Main_(cytGST)"/>
    <property type="match status" value="1"/>
</dbReference>
<dbReference type="SFLD" id="SFLDS00019">
    <property type="entry name" value="Glutathione_Transferase_(cytos"/>
    <property type="match status" value="1"/>
</dbReference>
<dbReference type="InterPro" id="IPR036282">
    <property type="entry name" value="Glutathione-S-Trfase_C_sf"/>
</dbReference>
<dbReference type="RefSeq" id="WP_166850817.1">
    <property type="nucleotide sequence ID" value="NZ_JAAONY010000001.1"/>
</dbReference>
<dbReference type="SUPFAM" id="SSF47616">
    <property type="entry name" value="GST C-terminal domain-like"/>
    <property type="match status" value="1"/>
</dbReference>
<proteinExistence type="predicted"/>
<dbReference type="Pfam" id="PF13417">
    <property type="entry name" value="GST_N_3"/>
    <property type="match status" value="1"/>
</dbReference>
<sequence>MPKVYGVMLSPYVRKVMLALEAKGVAYENEAVFPGALPEGYTDVSPLGKIPALSDGDLNLSDSTVINEYIEERYPEPSLLPSSVEARAKARWLEEFADTALVSALSVPFFQRVVAPMRGAETDEAAIASAEAESIPAALDYVESVVSGAEFLFDGKLSVADIAMISPIINAEIGQYTIDASRWPKAAAYATFIRSQEVVQKREAEERAMLGG</sequence>
<dbReference type="Gene3D" id="3.40.30.10">
    <property type="entry name" value="Glutaredoxin"/>
    <property type="match status" value="1"/>
</dbReference>
<dbReference type="SUPFAM" id="SSF52833">
    <property type="entry name" value="Thioredoxin-like"/>
    <property type="match status" value="1"/>
</dbReference>
<dbReference type="InterPro" id="IPR004045">
    <property type="entry name" value="Glutathione_S-Trfase_N"/>
</dbReference>
<dbReference type="CDD" id="cd00570">
    <property type="entry name" value="GST_N_family"/>
    <property type="match status" value="1"/>
</dbReference>
<evidence type="ECO:0000259" key="2">
    <source>
        <dbReference type="PROSITE" id="PS50405"/>
    </source>
</evidence>
<feature type="domain" description="GST C-terminal" evidence="2">
    <location>
        <begin position="83"/>
        <end position="212"/>
    </location>
</feature>
<dbReference type="PROSITE" id="PS50405">
    <property type="entry name" value="GST_CTER"/>
    <property type="match status" value="1"/>
</dbReference>
<protein>
    <submittedName>
        <fullName evidence="3">Glutathione S-transferase</fullName>
        <ecNumber evidence="3">2.5.1.18</ecNumber>
    </submittedName>
</protein>
<accession>A0A7X0JSJ5</accession>
<dbReference type="GO" id="GO:0006559">
    <property type="term" value="P:L-phenylalanine catabolic process"/>
    <property type="evidence" value="ECO:0007669"/>
    <property type="project" value="TreeGrafter"/>
</dbReference>
<dbReference type="CDD" id="cd00299">
    <property type="entry name" value="GST_C_family"/>
    <property type="match status" value="1"/>
</dbReference>
<dbReference type="AlphaFoldDB" id="A0A7X0JSJ5"/>
<dbReference type="GO" id="GO:0006749">
    <property type="term" value="P:glutathione metabolic process"/>
    <property type="evidence" value="ECO:0007669"/>
    <property type="project" value="TreeGrafter"/>
</dbReference>
<dbReference type="InParanoid" id="A0A7X0JSJ5"/>
<keyword evidence="3" id="KW-0808">Transferase</keyword>
<dbReference type="PANTHER" id="PTHR42673">
    <property type="entry name" value="MALEYLACETOACETATE ISOMERASE"/>
    <property type="match status" value="1"/>
</dbReference>
<dbReference type="PROSITE" id="PS50404">
    <property type="entry name" value="GST_NTER"/>
    <property type="match status" value="1"/>
</dbReference>
<dbReference type="Gene3D" id="1.20.1050.10">
    <property type="match status" value="1"/>
</dbReference>